<dbReference type="Gene3D" id="2.30.110.10">
    <property type="entry name" value="Electron Transport, Fmn-binding Protein, Chain A"/>
    <property type="match status" value="1"/>
</dbReference>
<name>A0A1M5FW21_9BACT</name>
<keyword evidence="2" id="KW-1185">Reference proteome</keyword>
<reference evidence="2" key="1">
    <citation type="submission" date="2016-11" db="EMBL/GenBank/DDBJ databases">
        <authorList>
            <person name="Varghese N."/>
            <person name="Submissions S."/>
        </authorList>
    </citation>
    <scope>NUCLEOTIDE SEQUENCE [LARGE SCALE GENOMIC DNA]</scope>
    <source>
        <strain evidence="2">DSM 9756</strain>
    </source>
</reference>
<evidence type="ECO:0000313" key="1">
    <source>
        <dbReference type="EMBL" id="SHF95392.1"/>
    </source>
</evidence>
<dbReference type="InterPro" id="IPR012349">
    <property type="entry name" value="Split_barrel_FMN-bd"/>
</dbReference>
<organism evidence="1 2">
    <name type="scientific">Desulfacinum infernum DSM 9756</name>
    <dbReference type="NCBI Taxonomy" id="1121391"/>
    <lineage>
        <taxon>Bacteria</taxon>
        <taxon>Pseudomonadati</taxon>
        <taxon>Thermodesulfobacteriota</taxon>
        <taxon>Syntrophobacteria</taxon>
        <taxon>Syntrophobacterales</taxon>
        <taxon>Syntrophobacteraceae</taxon>
        <taxon>Desulfacinum</taxon>
    </lineage>
</organism>
<dbReference type="OrthoDB" id="5396728at2"/>
<dbReference type="EMBL" id="FQVB01000033">
    <property type="protein sequence ID" value="SHF95392.1"/>
    <property type="molecule type" value="Genomic_DNA"/>
</dbReference>
<dbReference type="SUPFAM" id="SSF50475">
    <property type="entry name" value="FMN-binding split barrel"/>
    <property type="match status" value="1"/>
</dbReference>
<dbReference type="STRING" id="1121391.SAMN02745206_02983"/>
<dbReference type="Proteomes" id="UP000184076">
    <property type="component" value="Unassembled WGS sequence"/>
</dbReference>
<dbReference type="AlphaFoldDB" id="A0A1M5FW21"/>
<gene>
    <name evidence="1" type="ORF">SAMN02745206_02983</name>
</gene>
<accession>A0A1M5FW21</accession>
<dbReference type="RefSeq" id="WP_073040850.1">
    <property type="nucleotide sequence ID" value="NZ_FQVB01000033.1"/>
</dbReference>
<protein>
    <submittedName>
        <fullName evidence="1">Pyridoxamine 5'-phosphate oxidase</fullName>
    </submittedName>
</protein>
<proteinExistence type="predicted"/>
<sequence length="130" mass="14883">MDLRNYFESQKGFGVLATADKDGNVDAAVYARPHVMEDGSLAFIMKDRLTHHNLQSNPRAAYLFKQDGPGYKGKRFFLKKIKETEDSETIESLRRKFYPTRNEEAGAKEFAVFFQIEKELPLIGSGEKED</sequence>
<evidence type="ECO:0000313" key="2">
    <source>
        <dbReference type="Proteomes" id="UP000184076"/>
    </source>
</evidence>